<evidence type="ECO:0000313" key="2">
    <source>
        <dbReference type="EMBL" id="MDC0685330.1"/>
    </source>
</evidence>
<dbReference type="Proteomes" id="UP001217485">
    <property type="component" value="Unassembled WGS sequence"/>
</dbReference>
<dbReference type="RefSeq" id="WP_272103545.1">
    <property type="nucleotide sequence ID" value="NZ_JAQNDK010000006.1"/>
</dbReference>
<sequence length="801" mass="87384">MTNHAGFTIDFRTTAGPLVLGIALLAGGCAEEAAIHEATRASSDRLAAGTSRANEDLEKHGSWSARRRWQSRGVGGGGALYSPSINPHDGREIFMASDMKGVYRTRDFGRSWTTLHFHKLQGGVLSQFRFTADPDVLYGVSYTLSTNGIQDVATLAKSTDGGATWDAEITTPGRPGDGHYLFVDRQGTRRLLFSDSTELYFSRDGGRTFRSVHATTWPGGLLVGGVYWDGRDIYVGTSDGLLVSHDNGGTFAVDTSIGGMPAGEKIVSFAGSGHGKRTTFLAVTFSATDGEGNALISADTTGGELDAYAGLYRLKRDGRRWEAATSGLGPTDKLAFVAMPDDNARVAYVAGGDREKLSPIVLRTVNGGETWQHVFRTDHNANIDTGWSGFGGDMDWEFGEYALGLSVSPTDPDRVALTDLGFVHVSEDGGRTFQQAYVKPADENPRGADTPMSGVYRTSGVEQTSGWWLTFYDEDTMFASLTDIRSAFSEHGGESWSRDGANGLSLNTTYHVVRHPYTGALYAATGSVHDIYQSPYLRDARLDGTPSRPARGGIMVSVDKGATWSLLADLGRPVVWLALDPNDPDQLYASAVNSLTGGIYHLDLSAPGAAPAALPAPPRTQGHPYNVHVLKDGSIVATYSGHQPGNTRTFTDRSGVFLLQPGASAWEDRSSPEMYYWTKDIVIDPNDSTESTWYTAVFSHDERFYGGLYRTRDRGATWQRISDRYRVESCAIDPKNANRMYMTTERDGLWLTENLDDEAPTFALDEDYPFHHPVRVFWNPHRSKEAWTVSFGGGMRSTIDR</sequence>
<dbReference type="PANTHER" id="PTHR43739:SF5">
    <property type="entry name" value="EXO-ALPHA-SIALIDASE"/>
    <property type="match status" value="1"/>
</dbReference>
<dbReference type="Gene3D" id="2.130.10.10">
    <property type="entry name" value="YVTN repeat-like/Quinoprotein amine dehydrogenase"/>
    <property type="match status" value="3"/>
</dbReference>
<organism evidence="2 3">
    <name type="scientific">Sorangium atrum</name>
    <dbReference type="NCBI Taxonomy" id="2995308"/>
    <lineage>
        <taxon>Bacteria</taxon>
        <taxon>Pseudomonadati</taxon>
        <taxon>Myxococcota</taxon>
        <taxon>Polyangia</taxon>
        <taxon>Polyangiales</taxon>
        <taxon>Polyangiaceae</taxon>
        <taxon>Sorangium</taxon>
    </lineage>
</organism>
<accession>A0ABT5CHQ4</accession>
<dbReference type="InterPro" id="IPR015943">
    <property type="entry name" value="WD40/YVTN_repeat-like_dom_sf"/>
</dbReference>
<name>A0ABT5CHQ4_9BACT</name>
<proteinExistence type="predicted"/>
<dbReference type="SUPFAM" id="SSF110296">
    <property type="entry name" value="Oligoxyloglucan reducing end-specific cellobiohydrolase"/>
    <property type="match status" value="2"/>
</dbReference>
<dbReference type="EMBL" id="JAQNDK010000006">
    <property type="protein sequence ID" value="MDC0685330.1"/>
    <property type="molecule type" value="Genomic_DNA"/>
</dbReference>
<reference evidence="2 3" key="1">
    <citation type="submission" date="2023-01" db="EMBL/GenBank/DDBJ databases">
        <title>Minimal conservation of predation-associated metabolite biosynthetic gene clusters underscores biosynthetic potential of Myxococcota including descriptions for ten novel species: Archangium lansinium sp. nov., Myxococcus landrumus sp. nov., Nannocystis bai.</title>
        <authorList>
            <person name="Ahearne A."/>
            <person name="Stevens C."/>
            <person name="Dowd S."/>
        </authorList>
    </citation>
    <scope>NUCLEOTIDE SEQUENCE [LARGE SCALE GENOMIC DNA]</scope>
    <source>
        <strain evidence="2 3">WIWO2</strain>
    </source>
</reference>
<dbReference type="InterPro" id="IPR052025">
    <property type="entry name" value="Xyloglucanase_GH74"/>
</dbReference>
<feature type="region of interest" description="Disordered" evidence="1">
    <location>
        <begin position="40"/>
        <end position="59"/>
    </location>
</feature>
<gene>
    <name evidence="2" type="ORF">POL72_46925</name>
</gene>
<evidence type="ECO:0000313" key="3">
    <source>
        <dbReference type="Proteomes" id="UP001217485"/>
    </source>
</evidence>
<dbReference type="PANTHER" id="PTHR43739">
    <property type="entry name" value="XYLOGLUCANASE (EUROFUNG)"/>
    <property type="match status" value="1"/>
</dbReference>
<comment type="caution">
    <text evidence="2">The sequence shown here is derived from an EMBL/GenBank/DDBJ whole genome shotgun (WGS) entry which is preliminary data.</text>
</comment>
<keyword evidence="3" id="KW-1185">Reference proteome</keyword>
<dbReference type="CDD" id="cd15482">
    <property type="entry name" value="Sialidase_non-viral"/>
    <property type="match status" value="2"/>
</dbReference>
<protein>
    <recommendedName>
        <fullName evidence="4">Sortilin N-terminal domain-containing protein</fullName>
    </recommendedName>
</protein>
<evidence type="ECO:0008006" key="4">
    <source>
        <dbReference type="Google" id="ProtNLM"/>
    </source>
</evidence>
<evidence type="ECO:0000256" key="1">
    <source>
        <dbReference type="SAM" id="MobiDB-lite"/>
    </source>
</evidence>